<evidence type="ECO:0000256" key="4">
    <source>
        <dbReference type="ARBA" id="ARBA00017858"/>
    </source>
</evidence>
<evidence type="ECO:0000313" key="18">
    <source>
        <dbReference type="Proteomes" id="UP000515663"/>
    </source>
</evidence>
<keyword evidence="10 13" id="KW-0067">ATP-binding</keyword>
<evidence type="ECO:0000256" key="9">
    <source>
        <dbReference type="ARBA" id="ARBA00022777"/>
    </source>
</evidence>
<evidence type="ECO:0000256" key="5">
    <source>
        <dbReference type="ARBA" id="ARBA00022605"/>
    </source>
</evidence>
<feature type="region of interest" description="Disordered" evidence="14">
    <location>
        <begin position="1"/>
        <end position="33"/>
    </location>
</feature>
<dbReference type="GO" id="GO:0004413">
    <property type="term" value="F:homoserine kinase activity"/>
    <property type="evidence" value="ECO:0007669"/>
    <property type="project" value="UniProtKB-UniRule"/>
</dbReference>
<dbReference type="InterPro" id="IPR020568">
    <property type="entry name" value="Ribosomal_Su5_D2-typ_SF"/>
</dbReference>
<evidence type="ECO:0000256" key="1">
    <source>
        <dbReference type="ARBA" id="ARBA00005015"/>
    </source>
</evidence>
<dbReference type="Gene3D" id="3.30.230.10">
    <property type="match status" value="1"/>
</dbReference>
<dbReference type="EC" id="2.7.1.39" evidence="3 13"/>
<comment type="subcellular location">
    <subcellularLocation>
        <location evidence="13">Cytoplasm</location>
    </subcellularLocation>
</comment>
<protein>
    <recommendedName>
        <fullName evidence="4 13">Homoserine kinase</fullName>
        <shortName evidence="13">HK</shortName>
        <shortName evidence="13">HSK</shortName>
        <ecNumber evidence="3 13">2.7.1.39</ecNumber>
    </recommendedName>
</protein>
<dbReference type="RefSeq" id="WP_219851265.1">
    <property type="nucleotide sequence ID" value="NZ_CP059491.1"/>
</dbReference>
<dbReference type="Pfam" id="PF08544">
    <property type="entry name" value="GHMP_kinases_C"/>
    <property type="match status" value="1"/>
</dbReference>
<dbReference type="InterPro" id="IPR014721">
    <property type="entry name" value="Ribsml_uS5_D2-typ_fold_subgr"/>
</dbReference>
<dbReference type="InterPro" id="IPR006203">
    <property type="entry name" value="GHMP_knse_ATP-bd_CS"/>
</dbReference>
<keyword evidence="8 13" id="KW-0547">Nucleotide-binding</keyword>
<keyword evidence="13" id="KW-0963">Cytoplasm</keyword>
<dbReference type="GO" id="GO:0005524">
    <property type="term" value="F:ATP binding"/>
    <property type="evidence" value="ECO:0007669"/>
    <property type="project" value="UniProtKB-UniRule"/>
</dbReference>
<evidence type="ECO:0000259" key="16">
    <source>
        <dbReference type="Pfam" id="PF08544"/>
    </source>
</evidence>
<evidence type="ECO:0000256" key="3">
    <source>
        <dbReference type="ARBA" id="ARBA00012078"/>
    </source>
</evidence>
<feature type="compositionally biased region" description="Low complexity" evidence="14">
    <location>
        <begin position="194"/>
        <end position="213"/>
    </location>
</feature>
<dbReference type="InterPro" id="IPR036554">
    <property type="entry name" value="GHMP_kinase_C_sf"/>
</dbReference>
<evidence type="ECO:0000256" key="14">
    <source>
        <dbReference type="SAM" id="MobiDB-lite"/>
    </source>
</evidence>
<dbReference type="PANTHER" id="PTHR20861">
    <property type="entry name" value="HOMOSERINE/4-DIPHOSPHOCYTIDYL-2-C-METHYL-D-ERYTHRITOL KINASE"/>
    <property type="match status" value="1"/>
</dbReference>
<dbReference type="SUPFAM" id="SSF55060">
    <property type="entry name" value="GHMP Kinase, C-terminal domain"/>
    <property type="match status" value="1"/>
</dbReference>
<keyword evidence="7 13" id="KW-0791">Threonine biosynthesis</keyword>
<dbReference type="InterPro" id="IPR006204">
    <property type="entry name" value="GHMP_kinase_N_dom"/>
</dbReference>
<proteinExistence type="inferred from homology"/>
<sequence length="364" mass="36575">MRSVSADGGGGPVGVESTTEDEVTAPGPASRELPVGLSTRVRVPASSANLGPGFDCLGIALGIYDEVIVETVAAGITLEIEGEGAADVPRDSSHLVVRALTRGLVHAGVRAPGLRLRCVNQIPHSRGLGSSAAAAVSGLAAASGLISAAGFGEGLSADELVQMSSEFEGHPDNAAASVLGSAVVTWTESTGVGASESTGVGVSESTGVGASESMGSTEGVASYRAHRLPVHPDICATVFIPDTESSTSYTRGLLPDSVPRADAIFNLSRSALAVVALTSEPRHLMAASQDRLHQPYRASAMVPTNELVTTLRARGHAATVSGAGPTVLVLGSSPVPADIRQVAHGLGFTARSVAIAGGVDITHG</sequence>
<dbReference type="Pfam" id="PF00288">
    <property type="entry name" value="GHMP_kinases_N"/>
    <property type="match status" value="1"/>
</dbReference>
<keyword evidence="5 13" id="KW-0028">Amino-acid biosynthesis</keyword>
<evidence type="ECO:0000256" key="11">
    <source>
        <dbReference type="ARBA" id="ARBA00049375"/>
    </source>
</evidence>
<dbReference type="PIRSF" id="PIRSF000676">
    <property type="entry name" value="Homoser_kin"/>
    <property type="match status" value="1"/>
</dbReference>
<evidence type="ECO:0000256" key="13">
    <source>
        <dbReference type="HAMAP-Rule" id="MF_00384"/>
    </source>
</evidence>
<dbReference type="PANTHER" id="PTHR20861:SF1">
    <property type="entry name" value="HOMOSERINE KINASE"/>
    <property type="match status" value="1"/>
</dbReference>
<comment type="function">
    <text evidence="12 13">Catalyzes the ATP-dependent phosphorylation of L-homoserine to L-homoserine phosphate.</text>
</comment>
<reference evidence="18" key="1">
    <citation type="submission" date="2020-07" db="EMBL/GenBank/DDBJ databases">
        <title>novel species isolated from the respiratory tract of Marmot.</title>
        <authorList>
            <person name="Zhang G."/>
        </authorList>
    </citation>
    <scope>NUCLEOTIDE SEQUENCE [LARGE SCALE GENOMIC DNA]</scope>
    <source>
        <strain evidence="18">686</strain>
    </source>
</reference>
<dbReference type="HAMAP" id="MF_00384">
    <property type="entry name" value="Homoser_kinase"/>
    <property type="match status" value="1"/>
</dbReference>
<feature type="domain" description="GHMP kinase N-terminal" evidence="15">
    <location>
        <begin position="95"/>
        <end position="180"/>
    </location>
</feature>
<dbReference type="NCBIfam" id="TIGR00191">
    <property type="entry name" value="thrB"/>
    <property type="match status" value="1"/>
</dbReference>
<dbReference type="GO" id="GO:0005737">
    <property type="term" value="C:cytoplasm"/>
    <property type="evidence" value="ECO:0007669"/>
    <property type="project" value="UniProtKB-SubCell"/>
</dbReference>
<organism evidence="17 18">
    <name type="scientific">Gordonia jinghuaiqii</name>
    <dbReference type="NCBI Taxonomy" id="2758710"/>
    <lineage>
        <taxon>Bacteria</taxon>
        <taxon>Bacillati</taxon>
        <taxon>Actinomycetota</taxon>
        <taxon>Actinomycetes</taxon>
        <taxon>Mycobacteriales</taxon>
        <taxon>Gordoniaceae</taxon>
        <taxon>Gordonia</taxon>
    </lineage>
</organism>
<feature type="binding site" evidence="13">
    <location>
        <begin position="123"/>
        <end position="133"/>
    </location>
    <ligand>
        <name>ATP</name>
        <dbReference type="ChEBI" id="CHEBI:30616"/>
    </ligand>
</feature>
<gene>
    <name evidence="13" type="primary">thrB</name>
    <name evidence="17" type="ORF">H1R19_09225</name>
</gene>
<dbReference type="PROSITE" id="PS00627">
    <property type="entry name" value="GHMP_KINASES_ATP"/>
    <property type="match status" value="1"/>
</dbReference>
<evidence type="ECO:0000256" key="2">
    <source>
        <dbReference type="ARBA" id="ARBA00007370"/>
    </source>
</evidence>
<dbReference type="SUPFAM" id="SSF54211">
    <property type="entry name" value="Ribosomal protein S5 domain 2-like"/>
    <property type="match status" value="1"/>
</dbReference>
<feature type="region of interest" description="Disordered" evidence="14">
    <location>
        <begin position="194"/>
        <end position="215"/>
    </location>
</feature>
<keyword evidence="9 13" id="KW-0418">Kinase</keyword>
<evidence type="ECO:0000256" key="7">
    <source>
        <dbReference type="ARBA" id="ARBA00022697"/>
    </source>
</evidence>
<evidence type="ECO:0000256" key="8">
    <source>
        <dbReference type="ARBA" id="ARBA00022741"/>
    </source>
</evidence>
<keyword evidence="18" id="KW-1185">Reference proteome</keyword>
<accession>A0A7D7LZ12</accession>
<evidence type="ECO:0000256" key="12">
    <source>
        <dbReference type="ARBA" id="ARBA00049954"/>
    </source>
</evidence>
<dbReference type="InterPro" id="IPR000870">
    <property type="entry name" value="Homoserine_kinase"/>
</dbReference>
<dbReference type="UniPathway" id="UPA00050">
    <property type="reaction ID" value="UER00064"/>
</dbReference>
<keyword evidence="6 13" id="KW-0808">Transferase</keyword>
<dbReference type="EMBL" id="CP059491">
    <property type="protein sequence ID" value="QMT03258.1"/>
    <property type="molecule type" value="Genomic_DNA"/>
</dbReference>
<dbReference type="InterPro" id="IPR013750">
    <property type="entry name" value="GHMP_kinase_C_dom"/>
</dbReference>
<dbReference type="KEGG" id="gji:H1R19_09225"/>
<comment type="similarity">
    <text evidence="2 13">Belongs to the GHMP kinase family. Homoserine kinase subfamily.</text>
</comment>
<comment type="catalytic activity">
    <reaction evidence="11 13">
        <text>L-homoserine + ATP = O-phospho-L-homoserine + ADP + H(+)</text>
        <dbReference type="Rhea" id="RHEA:13985"/>
        <dbReference type="ChEBI" id="CHEBI:15378"/>
        <dbReference type="ChEBI" id="CHEBI:30616"/>
        <dbReference type="ChEBI" id="CHEBI:57476"/>
        <dbReference type="ChEBI" id="CHEBI:57590"/>
        <dbReference type="ChEBI" id="CHEBI:456216"/>
        <dbReference type="EC" id="2.7.1.39"/>
    </reaction>
</comment>
<dbReference type="Proteomes" id="UP000515663">
    <property type="component" value="Chromosome"/>
</dbReference>
<evidence type="ECO:0000256" key="10">
    <source>
        <dbReference type="ARBA" id="ARBA00022840"/>
    </source>
</evidence>
<evidence type="ECO:0000256" key="6">
    <source>
        <dbReference type="ARBA" id="ARBA00022679"/>
    </source>
</evidence>
<evidence type="ECO:0000259" key="15">
    <source>
        <dbReference type="Pfam" id="PF00288"/>
    </source>
</evidence>
<evidence type="ECO:0000313" key="17">
    <source>
        <dbReference type="EMBL" id="QMT03258.1"/>
    </source>
</evidence>
<dbReference type="PRINTS" id="PR00958">
    <property type="entry name" value="HOMSERKINASE"/>
</dbReference>
<feature type="domain" description="GHMP kinase C-terminal" evidence="16">
    <location>
        <begin position="279"/>
        <end position="338"/>
    </location>
</feature>
<dbReference type="GO" id="GO:0009088">
    <property type="term" value="P:threonine biosynthetic process"/>
    <property type="evidence" value="ECO:0007669"/>
    <property type="project" value="UniProtKB-UniRule"/>
</dbReference>
<name>A0A7D7LZ12_9ACTN</name>
<comment type="pathway">
    <text evidence="1 13">Amino-acid biosynthesis; L-threonine biosynthesis; L-threonine from L-aspartate: step 4/5.</text>
</comment>
<dbReference type="AlphaFoldDB" id="A0A7D7LZ12"/>
<dbReference type="Gene3D" id="3.30.70.890">
    <property type="entry name" value="GHMP kinase, C-terminal domain"/>
    <property type="match status" value="1"/>
</dbReference>